<feature type="domain" description="DUF4114" evidence="2">
    <location>
        <begin position="1423"/>
        <end position="1497"/>
    </location>
</feature>
<dbReference type="PANTHER" id="PTHR46928">
    <property type="entry name" value="MESENCHYME-SPECIFIC CELL SURFACE GLYCOPROTEIN"/>
    <property type="match status" value="1"/>
</dbReference>
<dbReference type="InterPro" id="IPR025193">
    <property type="entry name" value="DUF4114"/>
</dbReference>
<dbReference type="InterPro" id="IPR036907">
    <property type="entry name" value="5'-Nucleotdase_C_sf"/>
</dbReference>
<feature type="domain" description="Choice-of-anchor I" evidence="3">
    <location>
        <begin position="17"/>
        <end position="523"/>
    </location>
</feature>
<dbReference type="Gene3D" id="2.130.10.10">
    <property type="entry name" value="YVTN repeat-like/Quinoprotein amine dehydrogenase"/>
    <property type="match status" value="1"/>
</dbReference>
<dbReference type="InterPro" id="IPR052956">
    <property type="entry name" value="Mesenchyme-surface_protein"/>
</dbReference>
<dbReference type="Pfam" id="PF22494">
    <property type="entry name" value="choice_anch_I"/>
    <property type="match status" value="1"/>
</dbReference>
<keyword evidence="5" id="KW-1185">Reference proteome</keyword>
<dbReference type="Pfam" id="PF02872">
    <property type="entry name" value="5_nucleotid_C"/>
    <property type="match status" value="1"/>
</dbReference>
<evidence type="ECO:0000259" key="3">
    <source>
        <dbReference type="Pfam" id="PF22494"/>
    </source>
</evidence>
<dbReference type="Proteomes" id="UP000218238">
    <property type="component" value="Unassembled WGS sequence"/>
</dbReference>
<dbReference type="Gene3D" id="3.90.780.10">
    <property type="entry name" value="5'-Nucleotidase, C-terminal domain"/>
    <property type="match status" value="1"/>
</dbReference>
<dbReference type="RefSeq" id="WP_095722490.1">
    <property type="nucleotide sequence ID" value="NZ_NTFS01000160.1"/>
</dbReference>
<dbReference type="Gene3D" id="3.60.21.10">
    <property type="match status" value="1"/>
</dbReference>
<protein>
    <submittedName>
        <fullName evidence="4">Bifunctional metallophosphatase/5'-nucleotidase</fullName>
    </submittedName>
</protein>
<accession>A0A2A2THM3</accession>
<comment type="caution">
    <text evidence="4">The sequence shown here is derived from an EMBL/GenBank/DDBJ whole genome shotgun (WGS) entry which is preliminary data.</text>
</comment>
<dbReference type="GO" id="GO:0016787">
    <property type="term" value="F:hydrolase activity"/>
    <property type="evidence" value="ECO:0007669"/>
    <property type="project" value="InterPro"/>
</dbReference>
<dbReference type="InterPro" id="IPR015943">
    <property type="entry name" value="WD40/YVTN_repeat-like_dom_sf"/>
</dbReference>
<dbReference type="InterPro" id="IPR029052">
    <property type="entry name" value="Metallo-depent_PP-like"/>
</dbReference>
<dbReference type="SUPFAM" id="SSF55816">
    <property type="entry name" value="5'-nucleotidase (syn. UDP-sugar hydrolase), C-terminal domain"/>
    <property type="match status" value="1"/>
</dbReference>
<dbReference type="EMBL" id="NTFS01000160">
    <property type="protein sequence ID" value="PAX53222.1"/>
    <property type="molecule type" value="Genomic_DNA"/>
</dbReference>
<evidence type="ECO:0000313" key="4">
    <source>
        <dbReference type="EMBL" id="PAX53222.1"/>
    </source>
</evidence>
<feature type="domain" description="5'-Nucleotidase C-terminal" evidence="1">
    <location>
        <begin position="889"/>
        <end position="1083"/>
    </location>
</feature>
<dbReference type="NCBIfam" id="NF038117">
    <property type="entry name" value="choice_anch_I"/>
    <property type="match status" value="1"/>
</dbReference>
<dbReference type="GO" id="GO:0009166">
    <property type="term" value="P:nucleotide catabolic process"/>
    <property type="evidence" value="ECO:0007669"/>
    <property type="project" value="InterPro"/>
</dbReference>
<sequence>MSNQIQLKFAGTLGLDGAEISDFDPKTKRLFTTGEVAGKAVLQITDISDPTKPTKIGNIDLSSFGAGIQSVAVRKGKGSDNSIVAIAISATTATDPGKVVFFDATVNVASPTALAQVTVGALPDMLTFSPDGTKVLVANEGEPNEGYTVDPEGSISIIDVSGSIAALDNTKVSTATFTAFNSQEASLKQQGVRIFGKLANGTNSTVAQDVEPEYITFSGDGKTAFVTLQENNALAKVDIATATITAILPLGYKDHSLPGNGIDASDRDVNGTAGGGGKINIQNYPVFGMYQPDAIASFESGGKTYYVTANEGDSRIRPTASGIISGQGEGGIFNEEARVSTLNLDSTAFPNATTLKNSANLGRLTVTNKLGDTDGDGDYDKLYAYGARSFSVWDDTGKLVFDSGDQLEQITAQQTPTFFNANNGLTTDFDTRSDNKGPEPESVVVGYVSGKPYAFIGLERAGGGVMVYDLSNPTKPEFVQYIRTATDISPEGLKFISASDSPNGKPLLAVSNEVSNTATLYEIAAPNFTLQLLHAADQEAGINALDDAPRFSAVLNALKNQDANKDGKVDYGNTITLSSGDAYIPGLFLDAAKDPSLAPLLGKEGVGRADIIIQNELGFQAIAFGNHEFDLGTGVVKSVLSPDGAYPGAKFPYLSSNLNFAPDTNLAGLVTAEGQEASSISGKITKSTVVTVNGEKIGVVGATTPTLRSISSPGNVGVLPTNPTDIAALAAEIQKSVDALKAQGINKIVLLAHMQQIAIEQQLAGLLKDVDIIMAGGSNTRLVDATDRLRTGDSKQGDYPILTKSATGEDMVIINTDGNYKYVGRLVVDFDAQGKIVPGSINPNVSGAYATDAQGVAALNAQNLVDPEVKAITDALRQVIVKQDGNFFGTTTEFLNGTRSDVRTQETNLGNLTADANLDYGKRLDPTVVVSIKNGGGIRNDIGRVFTPTGAIQAVKLAPEGNPLSGKPEGGISQPDLQNALSFNNALTLVTVTAEQLKQVLEHGVAATASGATPGQFPQIAGVSFSFDSTKAAGQRIQNAAILNDDGTLREVLVKDGQVQGNKNRGIRIVTLGFLADGGDNYPLSGFIAANPTFANRVDLIGETDKDLNLNGKIDAPIDAKKFDLGKASFANSGTEQDAFAEYLVANFANSPFNSTDTAPALDTRIQRLDARADGVFAKTTIESATPGVVGIKGGSGVNQLRFSVNQSNSSTTVNELVVFESDGSTNPDLKQLLLSGKAKVISSAVGNKPTGFNPDLESRTLGFAAGSKLGFALIKDGTADDIQAGKSKEIVFSTKTNFVTNISGNGFNLAIDGFNVKAESVNEARPLGTGLQNKNDGELIDLRDISGKVEATFSMYREAAFNNQIYFYKLDNADGLVGGVNPGTGSNYLNSALANIVTGADGKAMKLEVANQGTATIKATVNAGSIIAPFIVVNGTLEQLQDTNPNNNPVVYFPFLGANPGQFDHIRLLGDNTFGFEDLPGGGDKDYNDIIVKVNLAPVV</sequence>
<dbReference type="Pfam" id="PF13448">
    <property type="entry name" value="DUF4114"/>
    <property type="match status" value="1"/>
</dbReference>
<evidence type="ECO:0000259" key="1">
    <source>
        <dbReference type="Pfam" id="PF02872"/>
    </source>
</evidence>
<reference evidence="4 5" key="1">
    <citation type="submission" date="2017-08" db="EMBL/GenBank/DDBJ databases">
        <title>Draft genome sequence of filamentous cyanobacterium Calothrix elsteri CCALA 953.</title>
        <authorList>
            <person name="Gagunashvili A.N."/>
            <person name="Elster J."/>
            <person name="Andresson O.S."/>
        </authorList>
    </citation>
    <scope>NUCLEOTIDE SEQUENCE [LARGE SCALE GENOMIC DNA]</scope>
    <source>
        <strain evidence="4 5">CCALA 953</strain>
    </source>
</reference>
<dbReference type="InterPro" id="IPR008334">
    <property type="entry name" value="5'-Nucleotdase_C"/>
</dbReference>
<dbReference type="PANTHER" id="PTHR46928:SF1">
    <property type="entry name" value="MESENCHYME-SPECIFIC CELL SURFACE GLYCOPROTEIN"/>
    <property type="match status" value="1"/>
</dbReference>
<name>A0A2A2THM3_9CYAN</name>
<gene>
    <name evidence="4" type="ORF">CK510_15115</name>
</gene>
<dbReference type="InterPro" id="IPR011044">
    <property type="entry name" value="Quino_amine_DH_bsu"/>
</dbReference>
<dbReference type="InterPro" id="IPR055188">
    <property type="entry name" value="Choice_anch_I"/>
</dbReference>
<organism evidence="4 5">
    <name type="scientific">Brunnivagina elsteri CCALA 953</name>
    <dbReference type="NCBI Taxonomy" id="987040"/>
    <lineage>
        <taxon>Bacteria</taxon>
        <taxon>Bacillati</taxon>
        <taxon>Cyanobacteriota</taxon>
        <taxon>Cyanophyceae</taxon>
        <taxon>Nostocales</taxon>
        <taxon>Calotrichaceae</taxon>
        <taxon>Brunnivagina</taxon>
    </lineage>
</organism>
<evidence type="ECO:0000259" key="2">
    <source>
        <dbReference type="Pfam" id="PF13448"/>
    </source>
</evidence>
<evidence type="ECO:0000313" key="5">
    <source>
        <dbReference type="Proteomes" id="UP000218238"/>
    </source>
</evidence>
<proteinExistence type="predicted"/>
<dbReference type="OrthoDB" id="9768561at2"/>
<dbReference type="SUPFAM" id="SSF50969">
    <property type="entry name" value="YVTN repeat-like/Quinoprotein amine dehydrogenase"/>
    <property type="match status" value="1"/>
</dbReference>
<dbReference type="SUPFAM" id="SSF56300">
    <property type="entry name" value="Metallo-dependent phosphatases"/>
    <property type="match status" value="1"/>
</dbReference>